<dbReference type="GO" id="GO:0016758">
    <property type="term" value="F:hexosyltransferase activity"/>
    <property type="evidence" value="ECO:0007669"/>
    <property type="project" value="UniProtKB-ARBA"/>
</dbReference>
<keyword evidence="1" id="KW-0812">Transmembrane</keyword>
<dbReference type="InterPro" id="IPR029044">
    <property type="entry name" value="Nucleotide-diphossugar_trans"/>
</dbReference>
<evidence type="ECO:0000259" key="2">
    <source>
        <dbReference type="Pfam" id="PF00535"/>
    </source>
</evidence>
<dbReference type="InterPro" id="IPR001173">
    <property type="entry name" value="Glyco_trans_2-like"/>
</dbReference>
<evidence type="ECO:0000313" key="3">
    <source>
        <dbReference type="EMBL" id="EOR94023.1"/>
    </source>
</evidence>
<name>R9GQN1_9SPHI</name>
<keyword evidence="3" id="KW-0808">Transferase</keyword>
<dbReference type="eggNOG" id="COG0463">
    <property type="taxonomic scope" value="Bacteria"/>
</dbReference>
<evidence type="ECO:0000313" key="4">
    <source>
        <dbReference type="Proteomes" id="UP000014174"/>
    </source>
</evidence>
<dbReference type="CDD" id="cd06433">
    <property type="entry name" value="GT_2_WfgS_like"/>
    <property type="match status" value="1"/>
</dbReference>
<protein>
    <submittedName>
        <fullName evidence="3">Glycosyl transferase, group 2 family protein</fullName>
    </submittedName>
</protein>
<sequence length="254" mass="28418">MISSENSYLNNSASPLVTVITVVYNAVATIEATLLSIINQQDINIEIVVIDGGSDDGTLELLSKYKDKIAYLISEPDKGIYDAMNKGVAVASGEWINFMNAGDSFASVSVLKKIFSDSMSPDIQFIYSDFNILNTRSGNEERVIADYEKGIILHQSVIYKKSLHSIYGKYVVTKKIIVSDYLFFNSVPREMIMKTNVVISTNNDNGVSQGAWCYYQKKCVDYIFGRISFSYLISAIVYFNCKALVKFVIPNRTK</sequence>
<dbReference type="STRING" id="1150600.ADIARSV_2857"/>
<dbReference type="OrthoDB" id="9788101at2"/>
<dbReference type="AlphaFoldDB" id="R9GQN1"/>
<dbReference type="SUPFAM" id="SSF53448">
    <property type="entry name" value="Nucleotide-diphospho-sugar transferases"/>
    <property type="match status" value="1"/>
</dbReference>
<reference evidence="3 4" key="1">
    <citation type="journal article" date="2013" name="Genome Announc.">
        <title>Draft Genome Sequence of Arcticibacter svalbardensis Strain MN12-7T, a Member of the Family Sphingobacteriaceae Isolated from an Arctic Soil Sample.</title>
        <authorList>
            <person name="Shivaji S."/>
            <person name="Ara S."/>
            <person name="Prasad S."/>
            <person name="Manasa B.P."/>
            <person name="Begum Z."/>
            <person name="Singh A."/>
            <person name="Kumar Pinnaka A."/>
        </authorList>
    </citation>
    <scope>NUCLEOTIDE SEQUENCE [LARGE SCALE GENOMIC DNA]</scope>
    <source>
        <strain evidence="3 4">MN12-7</strain>
    </source>
</reference>
<keyword evidence="1" id="KW-0472">Membrane</keyword>
<dbReference type="PANTHER" id="PTHR22916:SF67">
    <property type="entry name" value="COLANIC ACID BIOSYNTHESIS GLYCOSYL TRANSFERASE WCAE-RELATED"/>
    <property type="match status" value="1"/>
</dbReference>
<keyword evidence="4" id="KW-1185">Reference proteome</keyword>
<comment type="caution">
    <text evidence="3">The sequence shown here is derived from an EMBL/GenBank/DDBJ whole genome shotgun (WGS) entry which is preliminary data.</text>
</comment>
<proteinExistence type="predicted"/>
<dbReference type="Gene3D" id="3.90.550.10">
    <property type="entry name" value="Spore Coat Polysaccharide Biosynthesis Protein SpsA, Chain A"/>
    <property type="match status" value="1"/>
</dbReference>
<feature type="domain" description="Glycosyltransferase 2-like" evidence="2">
    <location>
        <begin position="18"/>
        <end position="105"/>
    </location>
</feature>
<dbReference type="Pfam" id="PF00535">
    <property type="entry name" value="Glycos_transf_2"/>
    <property type="match status" value="1"/>
</dbReference>
<evidence type="ECO:0000256" key="1">
    <source>
        <dbReference type="SAM" id="Phobius"/>
    </source>
</evidence>
<organism evidence="3 4">
    <name type="scientific">Arcticibacter svalbardensis MN12-7</name>
    <dbReference type="NCBI Taxonomy" id="1150600"/>
    <lineage>
        <taxon>Bacteria</taxon>
        <taxon>Pseudomonadati</taxon>
        <taxon>Bacteroidota</taxon>
        <taxon>Sphingobacteriia</taxon>
        <taxon>Sphingobacteriales</taxon>
        <taxon>Sphingobacteriaceae</taxon>
        <taxon>Arcticibacter</taxon>
    </lineage>
</organism>
<feature type="transmembrane region" description="Helical" evidence="1">
    <location>
        <begin position="229"/>
        <end position="249"/>
    </location>
</feature>
<dbReference type="Proteomes" id="UP000014174">
    <property type="component" value="Unassembled WGS sequence"/>
</dbReference>
<gene>
    <name evidence="3" type="ORF">ADIARSV_2857</name>
</gene>
<accession>R9GQN1</accession>
<keyword evidence="1" id="KW-1133">Transmembrane helix</keyword>
<dbReference type="EMBL" id="AQPN01000100">
    <property type="protein sequence ID" value="EOR94023.1"/>
    <property type="molecule type" value="Genomic_DNA"/>
</dbReference>
<dbReference type="PANTHER" id="PTHR22916">
    <property type="entry name" value="GLYCOSYLTRANSFERASE"/>
    <property type="match status" value="1"/>
</dbReference>